<feature type="chain" id="PRO_5039175887" evidence="6">
    <location>
        <begin position="23"/>
        <end position="765"/>
    </location>
</feature>
<evidence type="ECO:0000256" key="3">
    <source>
        <dbReference type="ARBA" id="ARBA00022729"/>
    </source>
</evidence>
<organism evidence="9 10">
    <name type="scientific">Candidatus Gallibacteroides avistercoris</name>
    <dbReference type="NCBI Taxonomy" id="2840833"/>
    <lineage>
        <taxon>Bacteria</taxon>
        <taxon>Pseudomonadati</taxon>
        <taxon>Bacteroidota</taxon>
        <taxon>Bacteroidia</taxon>
        <taxon>Bacteroidales</taxon>
        <taxon>Bacteroidaceae</taxon>
        <taxon>Bacteroidaceae incertae sedis</taxon>
        <taxon>Candidatus Gallibacteroides</taxon>
    </lineage>
</organism>
<evidence type="ECO:0000313" key="10">
    <source>
        <dbReference type="Proteomes" id="UP000824112"/>
    </source>
</evidence>
<dbReference type="PANTHER" id="PTHR12815">
    <property type="entry name" value="SORTING AND ASSEMBLY MACHINERY SAMM50 PROTEIN FAMILY MEMBER"/>
    <property type="match status" value="1"/>
</dbReference>
<protein>
    <submittedName>
        <fullName evidence="9">BamA/TamA family outer membrane protein</fullName>
    </submittedName>
</protein>
<evidence type="ECO:0000256" key="2">
    <source>
        <dbReference type="ARBA" id="ARBA00022692"/>
    </source>
</evidence>
<dbReference type="Gene3D" id="2.40.160.50">
    <property type="entry name" value="membrane protein fhac: a member of the omp85/tpsb transporter family"/>
    <property type="match status" value="1"/>
</dbReference>
<feature type="signal peptide" evidence="6">
    <location>
        <begin position="1"/>
        <end position="22"/>
    </location>
</feature>
<keyword evidence="5" id="KW-0998">Cell outer membrane</keyword>
<dbReference type="AlphaFoldDB" id="A0A9D1M7Q7"/>
<proteinExistence type="predicted"/>
<evidence type="ECO:0000256" key="1">
    <source>
        <dbReference type="ARBA" id="ARBA00004370"/>
    </source>
</evidence>
<dbReference type="PANTHER" id="PTHR12815:SF47">
    <property type="entry name" value="TRANSLOCATION AND ASSEMBLY MODULE SUBUNIT TAMA"/>
    <property type="match status" value="1"/>
</dbReference>
<evidence type="ECO:0000313" key="9">
    <source>
        <dbReference type="EMBL" id="HIU55375.1"/>
    </source>
</evidence>
<evidence type="ECO:0000259" key="7">
    <source>
        <dbReference type="Pfam" id="PF01103"/>
    </source>
</evidence>
<evidence type="ECO:0000256" key="5">
    <source>
        <dbReference type="ARBA" id="ARBA00023237"/>
    </source>
</evidence>
<dbReference type="Pfam" id="PF07244">
    <property type="entry name" value="POTRA"/>
    <property type="match status" value="1"/>
</dbReference>
<comment type="subcellular location">
    <subcellularLocation>
        <location evidence="1">Membrane</location>
    </subcellularLocation>
</comment>
<evidence type="ECO:0000259" key="8">
    <source>
        <dbReference type="Pfam" id="PF07244"/>
    </source>
</evidence>
<reference evidence="9" key="2">
    <citation type="journal article" date="2021" name="PeerJ">
        <title>Extensive microbial diversity within the chicken gut microbiome revealed by metagenomics and culture.</title>
        <authorList>
            <person name="Gilroy R."/>
            <person name="Ravi A."/>
            <person name="Getino M."/>
            <person name="Pursley I."/>
            <person name="Horton D.L."/>
            <person name="Alikhan N.F."/>
            <person name="Baker D."/>
            <person name="Gharbi K."/>
            <person name="Hall N."/>
            <person name="Watson M."/>
            <person name="Adriaenssens E.M."/>
            <person name="Foster-Nyarko E."/>
            <person name="Jarju S."/>
            <person name="Secka A."/>
            <person name="Antonio M."/>
            <person name="Oren A."/>
            <person name="Chaudhuri R.R."/>
            <person name="La Ragione R."/>
            <person name="Hildebrand F."/>
            <person name="Pallen M.J."/>
        </authorList>
    </citation>
    <scope>NUCLEOTIDE SEQUENCE</scope>
    <source>
        <strain evidence="9">CHK158-818</strain>
    </source>
</reference>
<dbReference type="Gene3D" id="3.10.20.310">
    <property type="entry name" value="membrane protein fhac"/>
    <property type="match status" value="1"/>
</dbReference>
<dbReference type="PROSITE" id="PS51257">
    <property type="entry name" value="PROKAR_LIPOPROTEIN"/>
    <property type="match status" value="1"/>
</dbReference>
<gene>
    <name evidence="9" type="ORF">IAB03_06165</name>
</gene>
<accession>A0A9D1M7Q7</accession>
<evidence type="ECO:0000256" key="6">
    <source>
        <dbReference type="SAM" id="SignalP"/>
    </source>
</evidence>
<name>A0A9D1M7Q7_9BACT</name>
<feature type="domain" description="Bacterial surface antigen (D15)" evidence="7">
    <location>
        <begin position="576"/>
        <end position="736"/>
    </location>
</feature>
<evidence type="ECO:0000256" key="4">
    <source>
        <dbReference type="ARBA" id="ARBA00023136"/>
    </source>
</evidence>
<keyword evidence="3 6" id="KW-0732">Signal</keyword>
<dbReference type="EMBL" id="DVNA01000137">
    <property type="protein sequence ID" value="HIU55375.1"/>
    <property type="molecule type" value="Genomic_DNA"/>
</dbReference>
<dbReference type="Pfam" id="PF01103">
    <property type="entry name" value="Omp85"/>
    <property type="match status" value="1"/>
</dbReference>
<dbReference type="InterPro" id="IPR039910">
    <property type="entry name" value="D15-like"/>
</dbReference>
<feature type="domain" description="POTRA" evidence="8">
    <location>
        <begin position="34"/>
        <end position="137"/>
    </location>
</feature>
<reference evidence="9" key="1">
    <citation type="submission" date="2020-10" db="EMBL/GenBank/DDBJ databases">
        <authorList>
            <person name="Gilroy R."/>
        </authorList>
    </citation>
    <scope>NUCLEOTIDE SEQUENCE</scope>
    <source>
        <strain evidence="9">CHK158-818</strain>
    </source>
</reference>
<comment type="caution">
    <text evidence="9">The sequence shown here is derived from an EMBL/GenBank/DDBJ whole genome shotgun (WGS) entry which is preliminary data.</text>
</comment>
<dbReference type="GO" id="GO:0019867">
    <property type="term" value="C:outer membrane"/>
    <property type="evidence" value="ECO:0007669"/>
    <property type="project" value="InterPro"/>
</dbReference>
<dbReference type="InterPro" id="IPR000184">
    <property type="entry name" value="Bac_surfAg_D15"/>
</dbReference>
<dbReference type="InterPro" id="IPR010827">
    <property type="entry name" value="BamA/TamA_POTRA"/>
</dbReference>
<keyword evidence="4" id="KW-0472">Membrane</keyword>
<sequence length="765" mass="87883">MKHSLKLLCLLLPLLSACSATKYVGENEYLLDKVIVETDNKDVKASSLKAYVRQEPNHKAFGLVRFPLHLYSLSGRDSTKRINRWLRRTGTPPVIYSESLTERSRQEIEKALSNQGYMGASVSVDTIIKKKKITVKYKAVTGEPYYIDGISYNIPNDTIRRIVLQDTSALLLKNGALFDRNVLEEERQRISTLLRNRGYYAFNKEYITYTADTTRSHRVNLELNLMPMPVESNGQLVYEKHKTYRINQVYFITNYDPMNTSTEQTEVLDTVDYKGYKILYGEKRFIKKSTLVNNCYIEPGQLFSNRMVDNTYSAFSRLRVLKYVNIRFVPIEVGEEEMLNCYILLTEGKSQTISIDVEGTNSAGDFGFAVGLTHQHRNIFKGSETWSTKFRMAYESLSGNFGSIINDNYTELSAETGITYPQFLFPFLSSSFKKRLRATTEFSINANLQQRPEYTRVIAGAGWKYKWNTRRNRFRHTLDLVDVSYVYLPKSISGFIDSISPENPLLRYSYEDHFIMRSSYIFYRTNLNTASNNLYNIYTLRAAGEIAGNLLYGLSKLTGQKRGADQEYSFLGIRYSQYAKADLDYSYTFRFTEKNSLALHIGTGIAIPYGNSEMLPFEKRYFSGGANSVRGWSVRTLGPGTYRGENTVTDFMNQCGDIRLDLNAEYRSKIIWKLELAAFIDAGNIWTIRSYPQQPGGVFKLRSFYKELAMAYGLGARLDFNYFILRFDLGIKAFDPSLTGSKRWVIANQDLRQDATLHFAVGYPF</sequence>
<dbReference type="Proteomes" id="UP000824112">
    <property type="component" value="Unassembled WGS sequence"/>
</dbReference>
<keyword evidence="2" id="KW-0812">Transmembrane</keyword>